<evidence type="ECO:0000256" key="2">
    <source>
        <dbReference type="ARBA" id="ARBA00023002"/>
    </source>
</evidence>
<dbReference type="InterPro" id="IPR037165">
    <property type="entry name" value="AldOxase/xan_DH_Mopterin-bd_sf"/>
</dbReference>
<accession>A0A6M6JM49</accession>
<dbReference type="InterPro" id="IPR000674">
    <property type="entry name" value="Ald_Oxase/Xan_DH_a/b"/>
</dbReference>
<dbReference type="SMART" id="SM01008">
    <property type="entry name" value="Ald_Xan_dh_C"/>
    <property type="match status" value="1"/>
</dbReference>
<keyword evidence="2" id="KW-0560">Oxidoreductase</keyword>
<dbReference type="Gene3D" id="3.90.1170.50">
    <property type="entry name" value="Aldehyde oxidase/xanthine dehydrogenase, a/b hammerhead"/>
    <property type="match status" value="1"/>
</dbReference>
<evidence type="ECO:0000259" key="3">
    <source>
        <dbReference type="SMART" id="SM01008"/>
    </source>
</evidence>
<gene>
    <name evidence="4" type="ORF">HOP40_21285</name>
</gene>
<dbReference type="GO" id="GO:0005506">
    <property type="term" value="F:iron ion binding"/>
    <property type="evidence" value="ECO:0007669"/>
    <property type="project" value="InterPro"/>
</dbReference>
<dbReference type="InterPro" id="IPR016208">
    <property type="entry name" value="Ald_Oxase/xanthine_DH-like"/>
</dbReference>
<proteinExistence type="predicted"/>
<dbReference type="GO" id="GO:0016491">
    <property type="term" value="F:oxidoreductase activity"/>
    <property type="evidence" value="ECO:0007669"/>
    <property type="project" value="UniProtKB-KW"/>
</dbReference>
<dbReference type="SUPFAM" id="SSF54665">
    <property type="entry name" value="CO dehydrogenase molybdoprotein N-domain-like"/>
    <property type="match status" value="1"/>
</dbReference>
<dbReference type="InterPro" id="IPR036856">
    <property type="entry name" value="Ald_Oxase/Xan_DH_a/b_sf"/>
</dbReference>
<evidence type="ECO:0000313" key="5">
    <source>
        <dbReference type="Proteomes" id="UP000505377"/>
    </source>
</evidence>
<dbReference type="AlphaFoldDB" id="A0A6M6JM49"/>
<evidence type="ECO:0000313" key="4">
    <source>
        <dbReference type="EMBL" id="QJY48017.1"/>
    </source>
</evidence>
<dbReference type="KEGG" id="pbro:HOP40_21285"/>
<keyword evidence="5" id="KW-1185">Reference proteome</keyword>
<dbReference type="RefSeq" id="WP_172161256.1">
    <property type="nucleotide sequence ID" value="NZ_CP053564.1"/>
</dbReference>
<dbReference type="Proteomes" id="UP000505377">
    <property type="component" value="Chromosome"/>
</dbReference>
<protein>
    <submittedName>
        <fullName evidence="4">Xanthine dehydrogenase family protein molybdopterin-binding subunit</fullName>
    </submittedName>
</protein>
<name>A0A6M6JM49_9PSEU</name>
<dbReference type="InterPro" id="IPR008274">
    <property type="entry name" value="AldOxase/xan_DH_MoCoBD1"/>
</dbReference>
<dbReference type="Pfam" id="PF20256">
    <property type="entry name" value="MoCoBD_2"/>
    <property type="match status" value="1"/>
</dbReference>
<keyword evidence="1" id="KW-0500">Molybdenum</keyword>
<dbReference type="PANTHER" id="PTHR11908">
    <property type="entry name" value="XANTHINE DEHYDROGENASE"/>
    <property type="match status" value="1"/>
</dbReference>
<sequence length="762" mass="80284">MTGAPGRRPVAVVPDGWTPRTGTDPVLEVEHGLVGTPLPRLDGPAKVRGEARYAAEHVLEGMLHGALRCSTIASGRITRLDTSAAEAAPGVRLVMTHRTAPRMRPLRPIFTAPRAFGGTDLPVMQDDSIHWNGEPVALVLADTREQADHAASLVEVEYAASAPRTSAGAAADPRRPDHLFFQPVEVAVGDAEAALAAAQHAVDHVYRTPGHNHNAIEPHAVTVGWVGDDLVVHDASQSVAGHAWTIAHALGVAEHRVHVTSPHVGGGFGGKTVWSHHVLAAAAARLAGRPVRLALSRADVYRVVGGRTNTEQRVAIGADEDGRFIALIHTGTSSITPWNHVVEPFTFPARHMYATGALRTDQHVVDVDMIANSFMRAPGEAVGTFALESAVDELAEQLDVDPVELRLRNEPDSDPASGAPFSARHLAQAWRAGAKRFGWTRPAAPRSRRDGEWWIGTGCAAATYPHQRFPGGAARLTLTADGRATVAVAANDMGMGTTTAQAVVTAERLGLPVERVTVEYGDSTLPGAFQAGASAQTVGVAAAVIAAHRALVAELLALVPPGTPLAGLTVDEVGSVDAGLGALADRDRWEGYAQILRRAGRHEVTAVADAADRDELQAWSMHSFGAVFCQVRVSSVTGETRVDRVVGSYDCGRIINPVTAASQLRGGIVMGIGLALMERTVVDGRTGRIVNANLTDYHVPVHADVPEIDVLWTDVPDPRAPVGARGVGEIGITGVAAAIANAVHDATGRRVRDLPITLDALL</sequence>
<dbReference type="Gene3D" id="3.30.365.10">
    <property type="entry name" value="Aldehyde oxidase/xanthine dehydrogenase, molybdopterin binding domain"/>
    <property type="match status" value="4"/>
</dbReference>
<dbReference type="PANTHER" id="PTHR11908:SF132">
    <property type="entry name" value="ALDEHYDE OXIDASE 1-RELATED"/>
    <property type="match status" value="1"/>
</dbReference>
<dbReference type="InterPro" id="IPR046867">
    <property type="entry name" value="AldOxase/xan_DH_MoCoBD2"/>
</dbReference>
<dbReference type="Pfam" id="PF01315">
    <property type="entry name" value="Ald_Xan_dh_C"/>
    <property type="match status" value="1"/>
</dbReference>
<dbReference type="EMBL" id="CP053564">
    <property type="protein sequence ID" value="QJY48017.1"/>
    <property type="molecule type" value="Genomic_DNA"/>
</dbReference>
<organism evidence="4 5">
    <name type="scientific">Pseudonocardia broussonetiae</name>
    <dbReference type="NCBI Taxonomy" id="2736640"/>
    <lineage>
        <taxon>Bacteria</taxon>
        <taxon>Bacillati</taxon>
        <taxon>Actinomycetota</taxon>
        <taxon>Actinomycetes</taxon>
        <taxon>Pseudonocardiales</taxon>
        <taxon>Pseudonocardiaceae</taxon>
        <taxon>Pseudonocardia</taxon>
    </lineage>
</organism>
<dbReference type="Pfam" id="PF02738">
    <property type="entry name" value="MoCoBD_1"/>
    <property type="match status" value="1"/>
</dbReference>
<evidence type="ECO:0000256" key="1">
    <source>
        <dbReference type="ARBA" id="ARBA00022505"/>
    </source>
</evidence>
<reference evidence="4 5" key="1">
    <citation type="submission" date="2020-05" db="EMBL/GenBank/DDBJ databases">
        <authorList>
            <person name="Mo P."/>
        </authorList>
    </citation>
    <scope>NUCLEOTIDE SEQUENCE [LARGE SCALE GENOMIC DNA]</scope>
    <source>
        <strain evidence="4 5">Gen01</strain>
    </source>
</reference>
<feature type="domain" description="Aldehyde oxidase/xanthine dehydrogenase a/b hammerhead" evidence="3">
    <location>
        <begin position="48"/>
        <end position="162"/>
    </location>
</feature>
<dbReference type="SUPFAM" id="SSF56003">
    <property type="entry name" value="Molybdenum cofactor-binding domain"/>
    <property type="match status" value="1"/>
</dbReference>